<dbReference type="AlphaFoldDB" id="A0A183EZE1"/>
<reference evidence="1" key="1">
    <citation type="submission" date="2016-06" db="UniProtKB">
        <authorList>
            <consortium name="WormBaseParasite"/>
        </authorList>
    </citation>
    <scope>IDENTIFICATION</scope>
</reference>
<dbReference type="WBParaSite" id="GPUH_0002636201-mRNA-1">
    <property type="protein sequence ID" value="GPUH_0002636201-mRNA-1"/>
    <property type="gene ID" value="GPUH_0002636201"/>
</dbReference>
<evidence type="ECO:0000313" key="1">
    <source>
        <dbReference type="WBParaSite" id="GPUH_0002636201-mRNA-1"/>
    </source>
</evidence>
<accession>A0A183EZE1</accession>
<protein>
    <submittedName>
        <fullName evidence="1">ATP synthase subunit d, mitochondrial</fullName>
    </submittedName>
</protein>
<name>A0A183EZE1_9BILA</name>
<sequence>LDKLLPKKTKEELEAIARDNSLAPDKKYVKFHDVFNELDAEIKEKLPLPPMYAGLHDETKTKIRAIFREKTSFDEKQEKLENLYQTLSEEEKKLAPEWGEIRR</sequence>
<proteinExistence type="predicted"/>
<organism evidence="1">
    <name type="scientific">Gongylonema pulchrum</name>
    <dbReference type="NCBI Taxonomy" id="637853"/>
    <lineage>
        <taxon>Eukaryota</taxon>
        <taxon>Metazoa</taxon>
        <taxon>Ecdysozoa</taxon>
        <taxon>Nematoda</taxon>
        <taxon>Chromadorea</taxon>
        <taxon>Rhabditida</taxon>
        <taxon>Spirurina</taxon>
        <taxon>Spiruromorpha</taxon>
        <taxon>Spiruroidea</taxon>
        <taxon>Gongylonematidae</taxon>
        <taxon>Gongylonema</taxon>
    </lineage>
</organism>